<name>A0ABV1Y9G9_9HYPH</name>
<accession>A0ABV1Y9G9</accession>
<proteinExistence type="predicted"/>
<dbReference type="RefSeq" id="WP_287268838.1">
    <property type="nucleotide sequence ID" value="NZ_JAMYMY010000007.1"/>
</dbReference>
<feature type="domain" description="HipA-like kinase" evidence="1">
    <location>
        <begin position="31"/>
        <end position="80"/>
    </location>
</feature>
<dbReference type="EMBL" id="JAMYPJ010000002">
    <property type="protein sequence ID" value="MER8931745.1"/>
    <property type="molecule type" value="Genomic_DNA"/>
</dbReference>
<comment type="caution">
    <text evidence="2">The sequence shown here is derived from an EMBL/GenBank/DDBJ whole genome shotgun (WGS) entry which is preliminary data.</text>
</comment>
<sequence length="258" mass="28250">MTQLEVIPLRAVQYLPIAVRRTAHAIGRAMGEDGKYYFVKSGLEVELVCATEWVCNSIADSLNLPVPSPKVLQTPEGTLIYGTQEIGPKLPEIEAARILFGQGGNSIFVPELANLLSSTYALDLVIGNLDRHQDNFIISVNGPTGPSPQVGHIHLIDFGSADFLQPTKAALPLPQMSNTVRVGRQIRKAHGFADSAASTLLSRFKDGRKFLLDRAFFGMPGEWLSKEQRESFANWIGSVQFENRLSLIGEGLSNGKYL</sequence>
<protein>
    <recommendedName>
        <fullName evidence="1">HipA-like kinase domain-containing protein</fullName>
    </recommendedName>
</protein>
<dbReference type="InterPro" id="IPR046748">
    <property type="entry name" value="HipA_2"/>
</dbReference>
<evidence type="ECO:0000259" key="1">
    <source>
        <dbReference type="Pfam" id="PF20613"/>
    </source>
</evidence>
<evidence type="ECO:0000313" key="3">
    <source>
        <dbReference type="Proteomes" id="UP001464387"/>
    </source>
</evidence>
<evidence type="ECO:0000313" key="2">
    <source>
        <dbReference type="EMBL" id="MER8931745.1"/>
    </source>
</evidence>
<organism evidence="2 3">
    <name type="scientific">Mesorhizobium opportunistum</name>
    <dbReference type="NCBI Taxonomy" id="593909"/>
    <lineage>
        <taxon>Bacteria</taxon>
        <taxon>Pseudomonadati</taxon>
        <taxon>Pseudomonadota</taxon>
        <taxon>Alphaproteobacteria</taxon>
        <taxon>Hyphomicrobiales</taxon>
        <taxon>Phyllobacteriaceae</taxon>
        <taxon>Mesorhizobium</taxon>
    </lineage>
</organism>
<dbReference type="Pfam" id="PF20613">
    <property type="entry name" value="HipA_2"/>
    <property type="match status" value="1"/>
</dbReference>
<keyword evidence="3" id="KW-1185">Reference proteome</keyword>
<dbReference type="Proteomes" id="UP001464387">
    <property type="component" value="Unassembled WGS sequence"/>
</dbReference>
<gene>
    <name evidence="2" type="ORF">NKI33_02015</name>
</gene>
<reference evidence="2 3" key="1">
    <citation type="journal article" date="2024" name="Proc. Natl. Acad. Sci. U.S.A.">
        <title>The evolutionary genomics of adaptation to stress in wild rhizobium bacteria.</title>
        <authorList>
            <person name="Kehlet-Delgado H."/>
            <person name="Montoya A.P."/>
            <person name="Jensen K.T."/>
            <person name="Wendlandt C.E."/>
            <person name="Dexheimer C."/>
            <person name="Roberts M."/>
            <person name="Torres Martinez L."/>
            <person name="Friesen M.L."/>
            <person name="Griffitts J.S."/>
            <person name="Porter S.S."/>
        </authorList>
    </citation>
    <scope>NUCLEOTIDE SEQUENCE [LARGE SCALE GENOMIC DNA]</scope>
    <source>
        <strain evidence="2 3">M0729</strain>
    </source>
</reference>